<organism evidence="1 2">
    <name type="scientific">Schizophyllum amplum</name>
    <dbReference type="NCBI Taxonomy" id="97359"/>
    <lineage>
        <taxon>Eukaryota</taxon>
        <taxon>Fungi</taxon>
        <taxon>Dikarya</taxon>
        <taxon>Basidiomycota</taxon>
        <taxon>Agaricomycotina</taxon>
        <taxon>Agaricomycetes</taxon>
        <taxon>Agaricomycetidae</taxon>
        <taxon>Agaricales</taxon>
        <taxon>Schizophyllaceae</taxon>
        <taxon>Schizophyllum</taxon>
    </lineage>
</organism>
<name>A0A550D087_9AGAR</name>
<dbReference type="AlphaFoldDB" id="A0A550D087"/>
<proteinExistence type="predicted"/>
<accession>A0A550D087</accession>
<keyword evidence="2" id="KW-1185">Reference proteome</keyword>
<dbReference type="Proteomes" id="UP000320762">
    <property type="component" value="Unassembled WGS sequence"/>
</dbReference>
<evidence type="ECO:0000313" key="1">
    <source>
        <dbReference type="EMBL" id="TRM70451.1"/>
    </source>
</evidence>
<protein>
    <submittedName>
        <fullName evidence="1">Uncharacterized protein</fullName>
    </submittedName>
</protein>
<evidence type="ECO:0000313" key="2">
    <source>
        <dbReference type="Proteomes" id="UP000320762"/>
    </source>
</evidence>
<sequence>MVRSSTSGTLSDTLPSIAASQKLDSAFSACVCLCHPCVIGANGTRLYSPIIQRLENMSPQTYYTGAGGDGTCHPAFVCRGQAVL</sequence>
<comment type="caution">
    <text evidence="1">The sequence shown here is derived from an EMBL/GenBank/DDBJ whole genome shotgun (WGS) entry which is preliminary data.</text>
</comment>
<dbReference type="EMBL" id="VDMD01000001">
    <property type="protein sequence ID" value="TRM70451.1"/>
    <property type="molecule type" value="Genomic_DNA"/>
</dbReference>
<reference evidence="1 2" key="1">
    <citation type="journal article" date="2019" name="New Phytol.">
        <title>Comparative genomics reveals unique wood-decay strategies and fruiting body development in the Schizophyllaceae.</title>
        <authorList>
            <person name="Almasi E."/>
            <person name="Sahu N."/>
            <person name="Krizsan K."/>
            <person name="Balint B."/>
            <person name="Kovacs G.M."/>
            <person name="Kiss B."/>
            <person name="Cseklye J."/>
            <person name="Drula E."/>
            <person name="Henrissat B."/>
            <person name="Nagy I."/>
            <person name="Chovatia M."/>
            <person name="Adam C."/>
            <person name="LaButti K."/>
            <person name="Lipzen A."/>
            <person name="Riley R."/>
            <person name="Grigoriev I.V."/>
            <person name="Nagy L.G."/>
        </authorList>
    </citation>
    <scope>NUCLEOTIDE SEQUENCE [LARGE SCALE GENOMIC DNA]</scope>
    <source>
        <strain evidence="1 2">NL-1724</strain>
    </source>
</reference>
<gene>
    <name evidence="1" type="ORF">BD626DRAFT_477494</name>
</gene>